<dbReference type="EMBL" id="VSSQ01028864">
    <property type="protein sequence ID" value="MPM78757.1"/>
    <property type="molecule type" value="Genomic_DNA"/>
</dbReference>
<organism evidence="1">
    <name type="scientific">bioreactor metagenome</name>
    <dbReference type="NCBI Taxonomy" id="1076179"/>
    <lineage>
        <taxon>unclassified sequences</taxon>
        <taxon>metagenomes</taxon>
        <taxon>ecological metagenomes</taxon>
    </lineage>
</organism>
<comment type="caution">
    <text evidence="1">The sequence shown here is derived from an EMBL/GenBank/DDBJ whole genome shotgun (WGS) entry which is preliminary data.</text>
</comment>
<dbReference type="AlphaFoldDB" id="A0A645CPC5"/>
<reference evidence="1" key="1">
    <citation type="submission" date="2019-08" db="EMBL/GenBank/DDBJ databases">
        <authorList>
            <person name="Kucharzyk K."/>
            <person name="Murdoch R.W."/>
            <person name="Higgins S."/>
            <person name="Loffler F."/>
        </authorList>
    </citation>
    <scope>NUCLEOTIDE SEQUENCE</scope>
</reference>
<gene>
    <name evidence="1" type="ORF">SDC9_125768</name>
</gene>
<evidence type="ECO:0000313" key="1">
    <source>
        <dbReference type="EMBL" id="MPM78757.1"/>
    </source>
</evidence>
<sequence>MLLAKALRNFDVGIQNVFNPAVFRGKQGFELLQVDLETAVNHGEQSGGVVSVAFEGALRLGAQ</sequence>
<protein>
    <submittedName>
        <fullName evidence="1">Uncharacterized protein</fullName>
    </submittedName>
</protein>
<accession>A0A645CPC5</accession>
<name>A0A645CPC5_9ZZZZ</name>
<proteinExistence type="predicted"/>